<comment type="caution">
    <text evidence="2">The sequence shown here is derived from an EMBL/GenBank/DDBJ whole genome shotgun (WGS) entry which is preliminary data.</text>
</comment>
<feature type="transmembrane region" description="Helical" evidence="1">
    <location>
        <begin position="6"/>
        <end position="24"/>
    </location>
</feature>
<keyword evidence="1" id="KW-0812">Transmembrane</keyword>
<sequence length="126" mass="14087">MTATSYILGIAAALLTLAVVIEMLRRRRLRERHATWWLIAGTLALIVGVFPKTLEWAADVAGVAIPINLVFFVSVVILFLVCIQHSSELTKLDDQTRTLAEQTALLELRIRELEQNTQSSIEADDQ</sequence>
<keyword evidence="1" id="KW-0472">Membrane</keyword>
<organism evidence="2 3">
    <name type="scientific">Cryobacterium glaciale</name>
    <dbReference type="NCBI Taxonomy" id="1259145"/>
    <lineage>
        <taxon>Bacteria</taxon>
        <taxon>Bacillati</taxon>
        <taxon>Actinomycetota</taxon>
        <taxon>Actinomycetes</taxon>
        <taxon>Micrococcales</taxon>
        <taxon>Microbacteriaceae</taxon>
        <taxon>Cryobacterium</taxon>
    </lineage>
</organism>
<accession>A0A4R8UXU5</accession>
<keyword evidence="3" id="KW-1185">Reference proteome</keyword>
<feature type="transmembrane region" description="Helical" evidence="1">
    <location>
        <begin position="36"/>
        <end position="54"/>
    </location>
</feature>
<evidence type="ECO:0000313" key="2">
    <source>
        <dbReference type="EMBL" id="TFB74335.1"/>
    </source>
</evidence>
<dbReference type="InterPro" id="IPR019277">
    <property type="entry name" value="DUF2304"/>
</dbReference>
<keyword evidence="1" id="KW-1133">Transmembrane helix</keyword>
<evidence type="ECO:0000313" key="3">
    <source>
        <dbReference type="Proteomes" id="UP000298173"/>
    </source>
</evidence>
<proteinExistence type="predicted"/>
<protein>
    <submittedName>
        <fullName evidence="2">DUF2304 domain-containing protein</fullName>
    </submittedName>
</protein>
<feature type="transmembrane region" description="Helical" evidence="1">
    <location>
        <begin position="60"/>
        <end position="83"/>
    </location>
</feature>
<dbReference type="Proteomes" id="UP000298173">
    <property type="component" value="Unassembled WGS sequence"/>
</dbReference>
<dbReference type="RefSeq" id="WP_134502270.1">
    <property type="nucleotide sequence ID" value="NZ_SOEY01000012.1"/>
</dbReference>
<evidence type="ECO:0000256" key="1">
    <source>
        <dbReference type="SAM" id="Phobius"/>
    </source>
</evidence>
<dbReference type="OrthoDB" id="3577584at2"/>
<reference evidence="2 3" key="1">
    <citation type="submission" date="2019-03" db="EMBL/GenBank/DDBJ databases">
        <title>Genomics of glacier-inhabiting Cryobacterium strains.</title>
        <authorList>
            <person name="Liu Q."/>
            <person name="Xin Y.-H."/>
        </authorList>
    </citation>
    <scope>NUCLEOTIDE SEQUENCE [LARGE SCALE GENOMIC DNA]</scope>
    <source>
        <strain evidence="2 3">HLT2-23</strain>
    </source>
</reference>
<gene>
    <name evidence="2" type="ORF">E3O06_07005</name>
</gene>
<dbReference type="AlphaFoldDB" id="A0A4R8UXU5"/>
<name>A0A4R8UXU5_9MICO</name>
<dbReference type="Pfam" id="PF10066">
    <property type="entry name" value="DUF2304"/>
    <property type="match status" value="1"/>
</dbReference>
<dbReference type="EMBL" id="SOEY01000012">
    <property type="protein sequence ID" value="TFB74335.1"/>
    <property type="molecule type" value="Genomic_DNA"/>
</dbReference>